<dbReference type="Gene3D" id="2.60.120.200">
    <property type="match status" value="1"/>
</dbReference>
<dbReference type="Proteomes" id="UP001328107">
    <property type="component" value="Unassembled WGS sequence"/>
</dbReference>
<keyword evidence="4" id="KW-1185">Reference proteome</keyword>
<dbReference type="SMART" id="SM00137">
    <property type="entry name" value="MAM"/>
    <property type="match status" value="1"/>
</dbReference>
<feature type="region of interest" description="Disordered" evidence="1">
    <location>
        <begin position="541"/>
        <end position="564"/>
    </location>
</feature>
<accession>A0AAN5DEJ3</accession>
<dbReference type="GO" id="GO:0016020">
    <property type="term" value="C:membrane"/>
    <property type="evidence" value="ECO:0007669"/>
    <property type="project" value="InterPro"/>
</dbReference>
<name>A0AAN5DEJ3_9BILA</name>
<feature type="domain" description="MAM" evidence="2">
    <location>
        <begin position="16"/>
        <end position="178"/>
    </location>
</feature>
<proteinExistence type="predicted"/>
<dbReference type="AlphaFoldDB" id="A0AAN5DEJ3"/>
<feature type="compositionally biased region" description="Low complexity" evidence="1">
    <location>
        <begin position="295"/>
        <end position="304"/>
    </location>
</feature>
<feature type="region of interest" description="Disordered" evidence="1">
    <location>
        <begin position="278"/>
        <end position="304"/>
    </location>
</feature>
<reference evidence="4" key="1">
    <citation type="submission" date="2022-10" db="EMBL/GenBank/DDBJ databases">
        <title>Genome assembly of Pristionchus species.</title>
        <authorList>
            <person name="Yoshida K."/>
            <person name="Sommer R.J."/>
        </authorList>
    </citation>
    <scope>NUCLEOTIDE SEQUENCE [LARGE SCALE GENOMIC DNA]</scope>
    <source>
        <strain evidence="4">RS5460</strain>
    </source>
</reference>
<dbReference type="InterPro" id="IPR000998">
    <property type="entry name" value="MAM_dom"/>
</dbReference>
<comment type="caution">
    <text evidence="3">The sequence shown here is derived from an EMBL/GenBank/DDBJ whole genome shotgun (WGS) entry which is preliminary data.</text>
</comment>
<evidence type="ECO:0000313" key="3">
    <source>
        <dbReference type="EMBL" id="GMR61718.1"/>
    </source>
</evidence>
<protein>
    <recommendedName>
        <fullName evidence="2">MAM domain-containing protein</fullName>
    </recommendedName>
</protein>
<feature type="region of interest" description="Disordered" evidence="1">
    <location>
        <begin position="642"/>
        <end position="665"/>
    </location>
</feature>
<gene>
    <name evidence="3" type="ORF">PMAYCL1PPCAC_31913</name>
</gene>
<sequence>ILAMSVRPEIAASADLNCDFSSSCRWRNGTNGQEDSADFAAAQNLQMDDFHRITAIRPDQDDYFVYSYAIAGRQESMLVSDVVNCQLGGANLKYWYWKTGKDVTLDVCIRQPPGNRDRAALKCYDGLSATFAQQWQFRAIELPPVSQPFELIFRALFTAPLDIIALDNIQYNAILCEGESRPSPRPRRSPSSLQVMGMNEWRALSLTQGIQVEAGHAPVMLIVGDNVPEAVESSTMMSSTTSTTTTPAPFTFPTFPPLTFPTLAPEPTTTLIITTETPTSTTPAASKDVDCPPDSSTASSSASTTTTVVASSIDATPAVDHIDNAAKFFKNIQPVLPYIPALVRSIQAIDPRVAAATGTDPLAELNELSKIVGLDLVETASEIRRAAAHAAPVTREEERVAALVTDLSSRMDHRYDGVLRDRSPIGTETTASTFTAPKANIFGLERASRAPSFTSPTVYPPKLVKSLKTNVQRSPVESNQGGVVEETMDLSHLSTAEIKQLEQFHRKIFHRRGEPAPPPPTLPTVADFPTYAPPLVVFKKSRAETPPPSPPAVEPPHYNPPREELPELRLSGANSMSDLLMEHMGDLKDILPPDALEDLSKLREIPDLDELTKGMDVSLINKPGGFATLKKQFMQRMIRRSLGLPPTDDTPPKFGQKRKPLPPPIVPIKISRKAMMKAMRKMNRRA</sequence>
<evidence type="ECO:0000313" key="4">
    <source>
        <dbReference type="Proteomes" id="UP001328107"/>
    </source>
</evidence>
<evidence type="ECO:0000259" key="2">
    <source>
        <dbReference type="PROSITE" id="PS50060"/>
    </source>
</evidence>
<dbReference type="SUPFAM" id="SSF49899">
    <property type="entry name" value="Concanavalin A-like lectins/glucanases"/>
    <property type="match status" value="1"/>
</dbReference>
<feature type="compositionally biased region" description="Pro residues" evidence="1">
    <location>
        <begin position="545"/>
        <end position="559"/>
    </location>
</feature>
<feature type="non-terminal residue" evidence="3">
    <location>
        <position position="1"/>
    </location>
</feature>
<organism evidence="3 4">
    <name type="scientific">Pristionchus mayeri</name>
    <dbReference type="NCBI Taxonomy" id="1317129"/>
    <lineage>
        <taxon>Eukaryota</taxon>
        <taxon>Metazoa</taxon>
        <taxon>Ecdysozoa</taxon>
        <taxon>Nematoda</taxon>
        <taxon>Chromadorea</taxon>
        <taxon>Rhabditida</taxon>
        <taxon>Rhabditina</taxon>
        <taxon>Diplogasteromorpha</taxon>
        <taxon>Diplogasteroidea</taxon>
        <taxon>Neodiplogasteridae</taxon>
        <taxon>Pristionchus</taxon>
    </lineage>
</organism>
<dbReference type="InterPro" id="IPR013320">
    <property type="entry name" value="ConA-like_dom_sf"/>
</dbReference>
<dbReference type="PROSITE" id="PS50060">
    <property type="entry name" value="MAM_2"/>
    <property type="match status" value="1"/>
</dbReference>
<dbReference type="Pfam" id="PF00629">
    <property type="entry name" value="MAM"/>
    <property type="match status" value="1"/>
</dbReference>
<dbReference type="EMBL" id="BTRK01000006">
    <property type="protein sequence ID" value="GMR61718.1"/>
    <property type="molecule type" value="Genomic_DNA"/>
</dbReference>
<evidence type="ECO:0000256" key="1">
    <source>
        <dbReference type="SAM" id="MobiDB-lite"/>
    </source>
</evidence>